<evidence type="ECO:0000313" key="1">
    <source>
        <dbReference type="EMBL" id="UOQ92939.1"/>
    </source>
</evidence>
<sequence length="171" mass="19841">MNEEPFTNKMNRRIQHLDKILNRPSLVLGYFTHNLLTDHKRGKLKVNSKFILDNFTQKDLEAPIIKFHVHSSNNAVFKGCLEGDIKTTIRSDHGSWIKDKGQENQIILKSFQENTLLSRNRRLIIDHILIELPINNPHHLSLSAYVDFGDENSRYNKHSLNSIEVNSMEIA</sequence>
<protein>
    <submittedName>
        <fullName evidence="1">Uncharacterized protein</fullName>
    </submittedName>
</protein>
<dbReference type="Proteomes" id="UP000831880">
    <property type="component" value="Chromosome"/>
</dbReference>
<name>A0ABY4GYJ0_9BACI</name>
<reference evidence="1 2" key="1">
    <citation type="submission" date="2022-04" db="EMBL/GenBank/DDBJ databases">
        <title>Halobacillus sp. isolated from saltern.</title>
        <authorList>
            <person name="Won M."/>
            <person name="Lee C.-M."/>
            <person name="Woen H.-Y."/>
            <person name="Kwon S.-W."/>
        </authorList>
    </citation>
    <scope>NUCLEOTIDE SEQUENCE [LARGE SCALE GENOMIC DNA]</scope>
    <source>
        <strain evidence="1 2">SSTM10-2</strain>
    </source>
</reference>
<evidence type="ECO:0000313" key="2">
    <source>
        <dbReference type="Proteomes" id="UP000831880"/>
    </source>
</evidence>
<gene>
    <name evidence="1" type="ORF">MUO14_21470</name>
</gene>
<organism evidence="1 2">
    <name type="scientific">Halobacillus shinanisalinarum</name>
    <dbReference type="NCBI Taxonomy" id="2932258"/>
    <lineage>
        <taxon>Bacteria</taxon>
        <taxon>Bacillati</taxon>
        <taxon>Bacillota</taxon>
        <taxon>Bacilli</taxon>
        <taxon>Bacillales</taxon>
        <taxon>Bacillaceae</taxon>
        <taxon>Halobacillus</taxon>
    </lineage>
</organism>
<dbReference type="EMBL" id="CP095074">
    <property type="protein sequence ID" value="UOQ92939.1"/>
    <property type="molecule type" value="Genomic_DNA"/>
</dbReference>
<proteinExistence type="predicted"/>
<dbReference type="RefSeq" id="WP_244752543.1">
    <property type="nucleotide sequence ID" value="NZ_CP095074.1"/>
</dbReference>
<keyword evidence="2" id="KW-1185">Reference proteome</keyword>
<accession>A0ABY4GYJ0</accession>